<evidence type="ECO:0000256" key="2">
    <source>
        <dbReference type="ARBA" id="ARBA00007117"/>
    </source>
</evidence>
<dbReference type="EMBL" id="GIIL01004299">
    <property type="protein sequence ID" value="NOV48025.1"/>
    <property type="molecule type" value="Transcribed_RNA"/>
</dbReference>
<comment type="subcellular location">
    <subcellularLocation>
        <location evidence="1">Nucleus</location>
    </subcellularLocation>
</comment>
<feature type="compositionally biased region" description="Basic and acidic residues" evidence="7">
    <location>
        <begin position="114"/>
        <end position="147"/>
    </location>
</feature>
<keyword evidence="5" id="KW-0804">Transcription</keyword>
<evidence type="ECO:0000256" key="5">
    <source>
        <dbReference type="ARBA" id="ARBA00023163"/>
    </source>
</evidence>
<evidence type="ECO:0000256" key="7">
    <source>
        <dbReference type="SAM" id="MobiDB-lite"/>
    </source>
</evidence>
<evidence type="ECO:0000256" key="3">
    <source>
        <dbReference type="ARBA" id="ARBA00022853"/>
    </source>
</evidence>
<dbReference type="PANTHER" id="PTHR13581">
    <property type="entry name" value="MRG-BINDING PROTEIN"/>
    <property type="match status" value="1"/>
</dbReference>
<dbReference type="GO" id="GO:0006357">
    <property type="term" value="P:regulation of transcription by RNA polymerase II"/>
    <property type="evidence" value="ECO:0007669"/>
    <property type="project" value="TreeGrafter"/>
</dbReference>
<keyword evidence="6" id="KW-0539">Nucleus</keyword>
<dbReference type="GO" id="GO:0006325">
    <property type="term" value="P:chromatin organization"/>
    <property type="evidence" value="ECO:0007669"/>
    <property type="project" value="UniProtKB-KW"/>
</dbReference>
<keyword evidence="3" id="KW-0156">Chromatin regulator</keyword>
<evidence type="ECO:0000256" key="1">
    <source>
        <dbReference type="ARBA" id="ARBA00004123"/>
    </source>
</evidence>
<dbReference type="GO" id="GO:0035267">
    <property type="term" value="C:NuA4 histone acetyltransferase complex"/>
    <property type="evidence" value="ECO:0007669"/>
    <property type="project" value="TreeGrafter"/>
</dbReference>
<feature type="region of interest" description="Disordered" evidence="7">
    <location>
        <begin position="102"/>
        <end position="218"/>
    </location>
</feature>
<organism evidence="8">
    <name type="scientific">Xenopsylla cheopis</name>
    <name type="common">Oriental rat flea</name>
    <name type="synonym">Pulex cheopis</name>
    <dbReference type="NCBI Taxonomy" id="163159"/>
    <lineage>
        <taxon>Eukaryota</taxon>
        <taxon>Metazoa</taxon>
        <taxon>Ecdysozoa</taxon>
        <taxon>Arthropoda</taxon>
        <taxon>Hexapoda</taxon>
        <taxon>Insecta</taxon>
        <taxon>Pterygota</taxon>
        <taxon>Neoptera</taxon>
        <taxon>Endopterygota</taxon>
        <taxon>Siphonaptera</taxon>
        <taxon>Pulicidae</taxon>
        <taxon>Xenopsyllinae</taxon>
        <taxon>Xenopsylla</taxon>
    </lineage>
</organism>
<protein>
    <submittedName>
        <fullName evidence="8">Putative mrg/morf4l-binding protein microplitis demolitor</fullName>
    </submittedName>
</protein>
<dbReference type="AlphaFoldDB" id="A0A6M2DNX8"/>
<name>A0A6M2DNX8_XENCH</name>
<dbReference type="PANTHER" id="PTHR13581:SF5">
    <property type="entry name" value="MRG_MORF4L-BINDING PROTEIN"/>
    <property type="match status" value="1"/>
</dbReference>
<sequence>MGTKDKEVDDFKWTVDQEINLFEAMTNYKIAGTNRFFNMALVLEKLSEMNKTIPVNSIWNHLESLYDTEMLNETEILCLPNEDFNLPSADFSELMKTRISSEENKNSINKQFNKNKETKDTPKTTFKREEKSVKVMPRRDSTFKESTAKVNVTPKNVVKNEAERKSINKSRTRKNSDKSISPVPTNANRIGRNTRGSLKPEENTPVSNAKRRTRTDLK</sequence>
<evidence type="ECO:0000313" key="8">
    <source>
        <dbReference type="EMBL" id="NOV48025.1"/>
    </source>
</evidence>
<dbReference type="Pfam" id="PF07904">
    <property type="entry name" value="Eaf7"/>
    <property type="match status" value="1"/>
</dbReference>
<comment type="similarity">
    <text evidence="2">Belongs to the EAF7 family.</text>
</comment>
<reference evidence="8" key="1">
    <citation type="submission" date="2020-03" db="EMBL/GenBank/DDBJ databases">
        <title>Transcriptomic Profiling of the Digestive Tract of the Rat Flea, Xenopsylla cheopis, Following Blood Feeding and Infection with Yersinia pestis.</title>
        <authorList>
            <person name="Bland D.M."/>
            <person name="Martens C.A."/>
            <person name="Virtaneva K."/>
            <person name="Kanakabandi K."/>
            <person name="Long D."/>
            <person name="Rosenke R."/>
            <person name="Saturday G.A."/>
            <person name="Hoyt F.H."/>
            <person name="Bruno D.P."/>
            <person name="Ribeiro J.M.C."/>
            <person name="Hinnebusch J."/>
        </authorList>
    </citation>
    <scope>NUCLEOTIDE SEQUENCE</scope>
</reference>
<feature type="compositionally biased region" description="Basic residues" evidence="7">
    <location>
        <begin position="209"/>
        <end position="218"/>
    </location>
</feature>
<evidence type="ECO:0000256" key="6">
    <source>
        <dbReference type="ARBA" id="ARBA00023242"/>
    </source>
</evidence>
<keyword evidence="4" id="KW-0805">Transcription regulation</keyword>
<feature type="compositionally biased region" description="Polar residues" evidence="7">
    <location>
        <begin position="178"/>
        <end position="188"/>
    </location>
</feature>
<proteinExistence type="inferred from homology"/>
<dbReference type="GO" id="GO:0005634">
    <property type="term" value="C:nucleus"/>
    <property type="evidence" value="ECO:0007669"/>
    <property type="project" value="UniProtKB-SubCell"/>
</dbReference>
<evidence type="ECO:0000256" key="4">
    <source>
        <dbReference type="ARBA" id="ARBA00023015"/>
    </source>
</evidence>
<dbReference type="InterPro" id="IPR012423">
    <property type="entry name" value="Eaf7/MRGBP"/>
</dbReference>
<accession>A0A6M2DNX8</accession>